<dbReference type="SUPFAM" id="SSF52047">
    <property type="entry name" value="RNI-like"/>
    <property type="match status" value="1"/>
</dbReference>
<dbReference type="AlphaFoldDB" id="A0A3R7M8R2"/>
<sequence>MPSTLWNEYAEILMDEAVKRFRYREEGKKYFERIMDYTFCGKLTRCSTSAIEGCSSGLEETLYRKLRCCRKLESLNMTIVPRDDAGLSTAMLSLQHLQHLVTLALLPPARYSFHWAVKAIGRHCLKLRELKIVYNGDLFSEGEGIADLQRCRCIASLWLFNFGRLCETKGVGCLLRTLTHLKVLFHKELPNAILEMTSGRREGMLQACEESPGDMQVLMKEPSLPRLIGPPCLSEIVRRLPQLRVLVLQQASLASSLGSTLQDVDVSALTVLRVSDVWDVNHDLVSAIARSCPALQVLSVASSSLEARGQLVTPPRRAPFPSLREVTLVPSALAGRPALVTPSAWQLGTALTRYVLDGALRLAFVRLHFKDSDVAPEDMPSEPDLEAVLCRPALRDLSLEWPPAASPTLVERLVEACPALTSLAAITTWPLSPRQCADVIASYGRRIDIT</sequence>
<protein>
    <submittedName>
        <fullName evidence="1">Uncharacterized protein</fullName>
    </submittedName>
</protein>
<dbReference type="EMBL" id="QCYY01002463">
    <property type="protein sequence ID" value="ROT70137.1"/>
    <property type="molecule type" value="Genomic_DNA"/>
</dbReference>
<gene>
    <name evidence="1" type="ORF">C7M84_011597</name>
</gene>
<evidence type="ECO:0000313" key="2">
    <source>
        <dbReference type="Proteomes" id="UP000283509"/>
    </source>
</evidence>
<dbReference type="Gene3D" id="3.80.10.10">
    <property type="entry name" value="Ribonuclease Inhibitor"/>
    <property type="match status" value="2"/>
</dbReference>
<reference evidence="1 2" key="2">
    <citation type="submission" date="2019-01" db="EMBL/GenBank/DDBJ databases">
        <title>The decoding of complex shrimp genome reveals the adaptation for benthos swimmer, frequently molting mechanism and breeding impact on genome.</title>
        <authorList>
            <person name="Sun Y."/>
            <person name="Gao Y."/>
            <person name="Yu Y."/>
        </authorList>
    </citation>
    <scope>NUCLEOTIDE SEQUENCE [LARGE SCALE GENOMIC DNA]</scope>
    <source>
        <tissue evidence="1">Muscle</tissue>
    </source>
</reference>
<dbReference type="OrthoDB" id="6344716at2759"/>
<dbReference type="Proteomes" id="UP000283509">
    <property type="component" value="Unassembled WGS sequence"/>
</dbReference>
<reference evidence="1 2" key="1">
    <citation type="submission" date="2018-04" db="EMBL/GenBank/DDBJ databases">
        <authorList>
            <person name="Zhang X."/>
            <person name="Yuan J."/>
            <person name="Li F."/>
            <person name="Xiang J."/>
        </authorList>
    </citation>
    <scope>NUCLEOTIDE SEQUENCE [LARGE SCALE GENOMIC DNA]</scope>
    <source>
        <tissue evidence="1">Muscle</tissue>
    </source>
</reference>
<keyword evidence="2" id="KW-1185">Reference proteome</keyword>
<organism evidence="1 2">
    <name type="scientific">Penaeus vannamei</name>
    <name type="common">Whiteleg shrimp</name>
    <name type="synonym">Litopenaeus vannamei</name>
    <dbReference type="NCBI Taxonomy" id="6689"/>
    <lineage>
        <taxon>Eukaryota</taxon>
        <taxon>Metazoa</taxon>
        <taxon>Ecdysozoa</taxon>
        <taxon>Arthropoda</taxon>
        <taxon>Crustacea</taxon>
        <taxon>Multicrustacea</taxon>
        <taxon>Malacostraca</taxon>
        <taxon>Eumalacostraca</taxon>
        <taxon>Eucarida</taxon>
        <taxon>Decapoda</taxon>
        <taxon>Dendrobranchiata</taxon>
        <taxon>Penaeoidea</taxon>
        <taxon>Penaeidae</taxon>
        <taxon>Penaeus</taxon>
    </lineage>
</organism>
<proteinExistence type="predicted"/>
<accession>A0A3R7M8R2</accession>
<evidence type="ECO:0000313" key="1">
    <source>
        <dbReference type="EMBL" id="ROT70137.1"/>
    </source>
</evidence>
<name>A0A3R7M8R2_PENVA</name>
<dbReference type="InterPro" id="IPR032675">
    <property type="entry name" value="LRR_dom_sf"/>
</dbReference>
<comment type="caution">
    <text evidence="1">The sequence shown here is derived from an EMBL/GenBank/DDBJ whole genome shotgun (WGS) entry which is preliminary data.</text>
</comment>